<reference evidence="1 2" key="1">
    <citation type="submission" date="2020-03" db="EMBL/GenBank/DDBJ databases">
        <title>Genomic Encyclopedia of Type Strains, Phase IV (KMG-IV): sequencing the most valuable type-strain genomes for metagenomic binning, comparative biology and taxonomic classification.</title>
        <authorList>
            <person name="Goeker M."/>
        </authorList>
    </citation>
    <scope>NUCLEOTIDE SEQUENCE [LARGE SCALE GENOMIC DNA]</scope>
    <source>
        <strain evidence="1 2">DSM 105096</strain>
    </source>
</reference>
<dbReference type="Proteomes" id="UP000770785">
    <property type="component" value="Unassembled WGS sequence"/>
</dbReference>
<comment type="caution">
    <text evidence="1">The sequence shown here is derived from an EMBL/GenBank/DDBJ whole genome shotgun (WGS) entry which is preliminary data.</text>
</comment>
<accession>A0ABX0XH03</accession>
<keyword evidence="2" id="KW-1185">Reference proteome</keyword>
<dbReference type="RefSeq" id="WP_168039958.1">
    <property type="nucleotide sequence ID" value="NZ_JAATJH010000009.1"/>
</dbReference>
<evidence type="ECO:0000313" key="1">
    <source>
        <dbReference type="EMBL" id="NJC28189.1"/>
    </source>
</evidence>
<name>A0ABX0XH03_9BACT</name>
<sequence>MILAFHGILPKELFDLERALSISGIQTQQYTWYHAGDEHNPSFQIHLLLDRTDNALNLCEFKHTQHLGLARLRIFEED</sequence>
<protein>
    <submittedName>
        <fullName evidence="1">Uncharacterized protein</fullName>
    </submittedName>
</protein>
<evidence type="ECO:0000313" key="2">
    <source>
        <dbReference type="Proteomes" id="UP000770785"/>
    </source>
</evidence>
<proteinExistence type="predicted"/>
<gene>
    <name evidence="1" type="ORF">GGR27_003710</name>
</gene>
<dbReference type="EMBL" id="JAATJH010000009">
    <property type="protein sequence ID" value="NJC28189.1"/>
    <property type="molecule type" value="Genomic_DNA"/>
</dbReference>
<organism evidence="1 2">
    <name type="scientific">Neolewinella antarctica</name>
    <dbReference type="NCBI Taxonomy" id="442734"/>
    <lineage>
        <taxon>Bacteria</taxon>
        <taxon>Pseudomonadati</taxon>
        <taxon>Bacteroidota</taxon>
        <taxon>Saprospiria</taxon>
        <taxon>Saprospirales</taxon>
        <taxon>Lewinellaceae</taxon>
        <taxon>Neolewinella</taxon>
    </lineage>
</organism>